<dbReference type="PROSITE" id="PS51754">
    <property type="entry name" value="OVATE"/>
    <property type="match status" value="1"/>
</dbReference>
<dbReference type="Pfam" id="PF04844">
    <property type="entry name" value="Ovate"/>
    <property type="match status" value="1"/>
</dbReference>
<organism evidence="9 10">
    <name type="scientific">Salix brachista</name>
    <dbReference type="NCBI Taxonomy" id="2182728"/>
    <lineage>
        <taxon>Eukaryota</taxon>
        <taxon>Viridiplantae</taxon>
        <taxon>Streptophyta</taxon>
        <taxon>Embryophyta</taxon>
        <taxon>Tracheophyta</taxon>
        <taxon>Spermatophyta</taxon>
        <taxon>Magnoliopsida</taxon>
        <taxon>eudicotyledons</taxon>
        <taxon>Gunneridae</taxon>
        <taxon>Pentapetalae</taxon>
        <taxon>rosids</taxon>
        <taxon>fabids</taxon>
        <taxon>Malpighiales</taxon>
        <taxon>Salicaceae</taxon>
        <taxon>Saliceae</taxon>
        <taxon>Salix</taxon>
    </lineage>
</organism>
<reference evidence="10" key="1">
    <citation type="journal article" date="2019" name="Gigascience">
        <title>De novo genome assembly of the endangered Acer yangbiense, a plant species with extremely small populations endemic to Yunnan Province, China.</title>
        <authorList>
            <person name="Yang J."/>
            <person name="Wariss H.M."/>
            <person name="Tao L."/>
            <person name="Zhang R."/>
            <person name="Yun Q."/>
            <person name="Hollingsworth P."/>
            <person name="Dao Z."/>
            <person name="Luo G."/>
            <person name="Guo H."/>
            <person name="Ma Y."/>
            <person name="Sun W."/>
        </authorList>
    </citation>
    <scope>NUCLEOTIDE SEQUENCE [LARGE SCALE GENOMIC DNA]</scope>
    <source>
        <strain evidence="10">cv. br00</strain>
    </source>
</reference>
<dbReference type="PANTHER" id="PTHR33057:SF70">
    <property type="entry name" value="TRANSCRIPTION REPRESSOR-RELATED"/>
    <property type="match status" value="1"/>
</dbReference>
<comment type="caution">
    <text evidence="9">The sequence shown here is derived from an EMBL/GenBank/DDBJ whole genome shotgun (WGS) entry which is preliminary data.</text>
</comment>
<comment type="function">
    <text evidence="6">Transcriptional repressor that regulates multiple aspects of plant growth and development.</text>
</comment>
<sequence>MSTDKKRFLLNIVSVSLGCSSCRKQKLSSICQPKQKLQAPTYQKHKKDLYSSSSSSTSSSKITAKQSPNGHHDTPNTFSPAVDSTPPHFFSDSGSSMRHCSGAVRGFGRVGDESVAVEKDSDDPYLDFRHSMLQMILEKQIYSKDDLRQLLDCFLQLNSPYYHGVIIKAFTEIWNGVFSMRSNTTTVVHVLKKREMIKFHGSVLDRSNRIRSDRKGGCTVGLVHPKSRVAAIVSRIGWRPGGGGQNYCQVLRRERPWREKIDRLCVFPNAAIKMKSDDYLSLWKTNVLEFQRSFMEFYGHVCN</sequence>
<feature type="domain" description="OVATE" evidence="8">
    <location>
        <begin position="117"/>
        <end position="176"/>
    </location>
</feature>
<evidence type="ECO:0000256" key="1">
    <source>
        <dbReference type="ARBA" id="ARBA00004123"/>
    </source>
</evidence>
<evidence type="ECO:0000256" key="2">
    <source>
        <dbReference type="ARBA" id="ARBA00022491"/>
    </source>
</evidence>
<name>A0A5N5MF73_9ROSI</name>
<comment type="subcellular location">
    <subcellularLocation>
        <location evidence="1 6">Nucleus</location>
    </subcellularLocation>
</comment>
<evidence type="ECO:0000256" key="5">
    <source>
        <dbReference type="ARBA" id="ARBA00023242"/>
    </source>
</evidence>
<proteinExistence type="predicted"/>
<dbReference type="NCBIfam" id="TIGR01568">
    <property type="entry name" value="A_thal_3678"/>
    <property type="match status" value="1"/>
</dbReference>
<evidence type="ECO:0000256" key="6">
    <source>
        <dbReference type="RuleBase" id="RU367028"/>
    </source>
</evidence>
<dbReference type="GO" id="GO:0045892">
    <property type="term" value="P:negative regulation of DNA-templated transcription"/>
    <property type="evidence" value="ECO:0007669"/>
    <property type="project" value="UniProtKB-UniRule"/>
</dbReference>
<feature type="compositionally biased region" description="Low complexity" evidence="7">
    <location>
        <begin position="51"/>
        <end position="60"/>
    </location>
</feature>
<dbReference type="GO" id="GO:0005634">
    <property type="term" value="C:nucleus"/>
    <property type="evidence" value="ECO:0007669"/>
    <property type="project" value="UniProtKB-SubCell"/>
</dbReference>
<evidence type="ECO:0000256" key="4">
    <source>
        <dbReference type="ARBA" id="ARBA00023163"/>
    </source>
</evidence>
<dbReference type="InterPro" id="IPR006458">
    <property type="entry name" value="Ovate_C"/>
</dbReference>
<evidence type="ECO:0000259" key="8">
    <source>
        <dbReference type="PROSITE" id="PS51754"/>
    </source>
</evidence>
<dbReference type="AlphaFoldDB" id="A0A5N5MF73"/>
<evidence type="ECO:0000256" key="3">
    <source>
        <dbReference type="ARBA" id="ARBA00023015"/>
    </source>
</evidence>
<evidence type="ECO:0000256" key="7">
    <source>
        <dbReference type="SAM" id="MobiDB-lite"/>
    </source>
</evidence>
<dbReference type="PANTHER" id="PTHR33057">
    <property type="entry name" value="TRANSCRIPTION REPRESSOR OFP7-RELATED"/>
    <property type="match status" value="1"/>
</dbReference>
<dbReference type="Proteomes" id="UP000326939">
    <property type="component" value="Chromosome 6"/>
</dbReference>
<keyword evidence="3 6" id="KW-0805">Transcription regulation</keyword>
<feature type="compositionally biased region" description="Polar residues" evidence="7">
    <location>
        <begin position="61"/>
        <end position="79"/>
    </location>
</feature>
<protein>
    <recommendedName>
        <fullName evidence="6">Transcription repressor</fullName>
    </recommendedName>
    <alternativeName>
        <fullName evidence="6">Ovate family protein</fullName>
    </alternativeName>
</protein>
<accession>A0A5N5MF73</accession>
<dbReference type="InterPro" id="IPR038933">
    <property type="entry name" value="Ovate"/>
</dbReference>
<keyword evidence="5 6" id="KW-0539">Nucleus</keyword>
<evidence type="ECO:0000313" key="9">
    <source>
        <dbReference type="EMBL" id="KAB5552953.1"/>
    </source>
</evidence>
<dbReference type="EMBL" id="VDCV01000006">
    <property type="protein sequence ID" value="KAB5552953.1"/>
    <property type="molecule type" value="Genomic_DNA"/>
</dbReference>
<keyword evidence="2 6" id="KW-0678">Repressor</keyword>
<gene>
    <name evidence="9" type="ORF">DKX38_010264</name>
</gene>
<keyword evidence="10" id="KW-1185">Reference proteome</keyword>
<keyword evidence="4 6" id="KW-0804">Transcription</keyword>
<feature type="region of interest" description="Disordered" evidence="7">
    <location>
        <begin position="36"/>
        <end position="83"/>
    </location>
</feature>
<dbReference type="PROSITE" id="PS51257">
    <property type="entry name" value="PROKAR_LIPOPROTEIN"/>
    <property type="match status" value="1"/>
</dbReference>
<evidence type="ECO:0000313" key="10">
    <source>
        <dbReference type="Proteomes" id="UP000326939"/>
    </source>
</evidence>